<organism evidence="1 2">
    <name type="scientific">Pseudomonas fluorescens HK44</name>
    <dbReference type="NCBI Taxonomy" id="1042209"/>
    <lineage>
        <taxon>Bacteria</taxon>
        <taxon>Pseudomonadati</taxon>
        <taxon>Pseudomonadota</taxon>
        <taxon>Gammaproteobacteria</taxon>
        <taxon>Pseudomonadales</taxon>
        <taxon>Pseudomonadaceae</taxon>
        <taxon>Pseudomonas</taxon>
    </lineage>
</organism>
<gene>
    <name evidence="1" type="ORF">HK44_027410</name>
</gene>
<reference evidence="1 2" key="1">
    <citation type="journal article" date="2011" name="J. Bacteriol.">
        <title>Draft genome sequence of the polycyclic aromatic hydrocarbon-degrading, genetically engineered bioluminescent bioreporter Pseudomonas fluorescens HK44.</title>
        <authorList>
            <person name="Chauhan A."/>
            <person name="Layton A.C."/>
            <person name="Williams D.E."/>
            <person name="Smartt A.E."/>
            <person name="Ripp S."/>
            <person name="Karpinets T.V."/>
            <person name="Brown S.D."/>
            <person name="Sayler G.S."/>
        </authorList>
    </citation>
    <scope>NUCLEOTIDE SEQUENCE [LARGE SCALE GENOMIC DNA]</scope>
    <source>
        <strain evidence="1 2">HK44</strain>
    </source>
</reference>
<dbReference type="HOGENOM" id="CLU_3156821_0_0_6"/>
<dbReference type="AlphaFoldDB" id="A0A010S2H1"/>
<evidence type="ECO:0000313" key="1">
    <source>
        <dbReference type="EMBL" id="EXF94969.1"/>
    </source>
</evidence>
<dbReference type="Proteomes" id="UP000022611">
    <property type="component" value="Unassembled WGS sequence"/>
</dbReference>
<dbReference type="PATRIC" id="fig|1042209.11.peg.2053"/>
<evidence type="ECO:0000313" key="2">
    <source>
        <dbReference type="Proteomes" id="UP000022611"/>
    </source>
</evidence>
<protein>
    <submittedName>
        <fullName evidence="1">Uncharacterized protein</fullName>
    </submittedName>
</protein>
<comment type="caution">
    <text evidence="1">The sequence shown here is derived from an EMBL/GenBank/DDBJ whole genome shotgun (WGS) entry which is preliminary data.</text>
</comment>
<name>A0A010S2H1_PSEFL</name>
<proteinExistence type="predicted"/>
<sequence>MQNSTQAANAWRRLFLLFLASRCFVRDAKWMKEGLLTVVEPGIAVATA</sequence>
<dbReference type="EMBL" id="AFOY02000009">
    <property type="protein sequence ID" value="EXF94969.1"/>
    <property type="molecule type" value="Genomic_DNA"/>
</dbReference>
<accession>A0A010S2H1</accession>